<evidence type="ECO:0000313" key="1">
    <source>
        <dbReference type="EMBL" id="WIY50047.1"/>
    </source>
</evidence>
<sequence>MNESIKDQWTEMRATLGRIGQTQPEIGRAAGVSQPAVSRLMAKCPKRHGGAFKKLCKYAESQRAYAQATLPLPVEDAALVSAIREVWNGTPEHAQALAAMIRAAGAAARIAMN</sequence>
<evidence type="ECO:0000313" key="2">
    <source>
        <dbReference type="Proteomes" id="UP001242732"/>
    </source>
</evidence>
<proteinExistence type="predicted"/>
<dbReference type="EMBL" id="CP127363">
    <property type="protein sequence ID" value="WIY50047.1"/>
    <property type="molecule type" value="Genomic_DNA"/>
</dbReference>
<dbReference type="RefSeq" id="WP_133246120.1">
    <property type="nucleotide sequence ID" value="NZ_CP023687.1"/>
</dbReference>
<organism evidence="1 2">
    <name type="scientific">Paracidovorax citrulli</name>
    <name type="common">Acidovorax citrulli</name>
    <dbReference type="NCBI Taxonomy" id="80869"/>
    <lineage>
        <taxon>Bacteria</taxon>
        <taxon>Pseudomonadati</taxon>
        <taxon>Pseudomonadota</taxon>
        <taxon>Betaproteobacteria</taxon>
        <taxon>Burkholderiales</taxon>
        <taxon>Comamonadaceae</taxon>
        <taxon>Paracidovorax</taxon>
    </lineage>
</organism>
<dbReference type="Proteomes" id="UP001242732">
    <property type="component" value="Chromosome"/>
</dbReference>
<reference evidence="1 2" key="1">
    <citation type="submission" date="2023-06" db="EMBL/GenBank/DDBJ databases">
        <authorList>
            <person name="Ham H."/>
            <person name="Park D.S."/>
        </authorList>
    </citation>
    <scope>NUCLEOTIDE SEQUENCE [LARGE SCALE GENOMIC DNA]</scope>
    <source>
        <strain evidence="1 2">KACC 17005</strain>
    </source>
</reference>
<dbReference type="GeneID" id="79791363"/>
<keyword evidence="2" id="KW-1185">Reference proteome</keyword>
<name>A0ABY9ATE7_PARCI</name>
<accession>A0ABY9ATE7</accession>
<evidence type="ECO:0008006" key="3">
    <source>
        <dbReference type="Google" id="ProtNLM"/>
    </source>
</evidence>
<protein>
    <recommendedName>
        <fullName evidence="3">Transcriptional regulator</fullName>
    </recommendedName>
</protein>
<gene>
    <name evidence="1" type="ORF">QRO08_05590</name>
</gene>